<dbReference type="EMBL" id="RBKS01000001">
    <property type="protein sequence ID" value="RKR75957.1"/>
    <property type="molecule type" value="Genomic_DNA"/>
</dbReference>
<accession>A0A495IJ06</accession>
<keyword evidence="5" id="KW-1185">Reference proteome</keyword>
<dbReference type="InterPro" id="IPR002347">
    <property type="entry name" value="SDR_fam"/>
</dbReference>
<comment type="caution">
    <text evidence="4">The sequence shown here is derived from an EMBL/GenBank/DDBJ whole genome shotgun (WGS) entry which is preliminary data.</text>
</comment>
<evidence type="ECO:0000256" key="1">
    <source>
        <dbReference type="ARBA" id="ARBA00006484"/>
    </source>
</evidence>
<dbReference type="InterPro" id="IPR036291">
    <property type="entry name" value="NAD(P)-bd_dom_sf"/>
</dbReference>
<dbReference type="InterPro" id="IPR057326">
    <property type="entry name" value="KR_dom"/>
</dbReference>
<dbReference type="PANTHER" id="PTHR48107:SF7">
    <property type="entry name" value="RE15974P"/>
    <property type="match status" value="1"/>
</dbReference>
<evidence type="ECO:0000259" key="3">
    <source>
        <dbReference type="SMART" id="SM00822"/>
    </source>
</evidence>
<dbReference type="PRINTS" id="PR00081">
    <property type="entry name" value="GDHRDH"/>
</dbReference>
<dbReference type="GO" id="GO:0016614">
    <property type="term" value="F:oxidoreductase activity, acting on CH-OH group of donors"/>
    <property type="evidence" value="ECO:0007669"/>
    <property type="project" value="UniProtKB-ARBA"/>
</dbReference>
<dbReference type="PANTHER" id="PTHR48107">
    <property type="entry name" value="NADPH-DEPENDENT ALDEHYDE REDUCTASE-LIKE PROTEIN, CHLOROPLASTIC-RELATED"/>
    <property type="match status" value="1"/>
</dbReference>
<keyword evidence="2" id="KW-0560">Oxidoreductase</keyword>
<dbReference type="AlphaFoldDB" id="A0A495IJ06"/>
<proteinExistence type="inferred from homology"/>
<dbReference type="Pfam" id="PF13561">
    <property type="entry name" value="adh_short_C2"/>
    <property type="match status" value="1"/>
</dbReference>
<protein>
    <submittedName>
        <fullName evidence="4">3-oxoacyl-[acyl-carrier protein] reductase</fullName>
    </submittedName>
</protein>
<dbReference type="RefSeq" id="WP_121370811.1">
    <property type="nucleotide sequence ID" value="NZ_RBKS01000001.1"/>
</dbReference>
<comment type="similarity">
    <text evidence="1">Belongs to the short-chain dehydrogenases/reductases (SDR) family.</text>
</comment>
<dbReference type="Gene3D" id="3.40.50.720">
    <property type="entry name" value="NAD(P)-binding Rossmann-like Domain"/>
    <property type="match status" value="1"/>
</dbReference>
<dbReference type="SUPFAM" id="SSF51735">
    <property type="entry name" value="NAD(P)-binding Rossmann-fold domains"/>
    <property type="match status" value="1"/>
</dbReference>
<feature type="domain" description="Ketoreductase" evidence="3">
    <location>
        <begin position="12"/>
        <end position="195"/>
    </location>
</feature>
<dbReference type="SMART" id="SM00822">
    <property type="entry name" value="PKS_KR"/>
    <property type="match status" value="1"/>
</dbReference>
<gene>
    <name evidence="4" type="ORF">C8E83_3121</name>
</gene>
<evidence type="ECO:0000256" key="2">
    <source>
        <dbReference type="ARBA" id="ARBA00023002"/>
    </source>
</evidence>
<reference evidence="4 5" key="1">
    <citation type="submission" date="2018-10" db="EMBL/GenBank/DDBJ databases">
        <title>Sequencing the genomes of 1000 actinobacteria strains.</title>
        <authorList>
            <person name="Klenk H.-P."/>
        </authorList>
    </citation>
    <scope>NUCLEOTIDE SEQUENCE [LARGE SCALE GENOMIC DNA]</scope>
    <source>
        <strain evidence="4 5">DSM 17894</strain>
    </source>
</reference>
<evidence type="ECO:0000313" key="4">
    <source>
        <dbReference type="EMBL" id="RKR75957.1"/>
    </source>
</evidence>
<dbReference type="OrthoDB" id="517007at2"/>
<dbReference type="PRINTS" id="PR00080">
    <property type="entry name" value="SDRFAMILY"/>
</dbReference>
<dbReference type="FunFam" id="3.40.50.720:FF:000084">
    <property type="entry name" value="Short-chain dehydrogenase reductase"/>
    <property type="match status" value="1"/>
</dbReference>
<organism evidence="4 5">
    <name type="scientific">Frondihabitans australicus</name>
    <dbReference type="NCBI Taxonomy" id="386892"/>
    <lineage>
        <taxon>Bacteria</taxon>
        <taxon>Bacillati</taxon>
        <taxon>Actinomycetota</taxon>
        <taxon>Actinomycetes</taxon>
        <taxon>Micrococcales</taxon>
        <taxon>Microbacteriaceae</taxon>
        <taxon>Frondihabitans</taxon>
    </lineage>
</organism>
<evidence type="ECO:0000313" key="5">
    <source>
        <dbReference type="Proteomes" id="UP000280008"/>
    </source>
</evidence>
<dbReference type="Proteomes" id="UP000280008">
    <property type="component" value="Unassembled WGS sequence"/>
</dbReference>
<sequence>MTTQTIQQDATAVAIVTGASGELGRAIALRLARDGFAVVAHFSRGEAAAQTLVAEIVAGGGRALAVGGDIADPATSSRLFDAAEQEFGGADVLVSNAGASILGRLADMTDADYDTVMDASARGTFAGLREAATRLRDGGRIVTLSTTSLAVGTPGMGLYMAAKSAVETLTRAAAKELAPRRITVNAVAPGAIASRMFFEGKSPEQIARIADGHPAGRLGEPDDIASAVALLVGQDAGWISGQVIRVNGGVA</sequence>
<name>A0A495IJ06_9MICO</name>